<dbReference type="InterPro" id="IPR002698">
    <property type="entry name" value="FTHF_cligase"/>
</dbReference>
<dbReference type="InterPro" id="IPR024185">
    <property type="entry name" value="FTHF_cligase-like_sf"/>
</dbReference>
<dbReference type="HOGENOM" id="CLU_066245_0_0_6"/>
<dbReference type="GO" id="GO:0035999">
    <property type="term" value="P:tetrahydrofolate interconversion"/>
    <property type="evidence" value="ECO:0007669"/>
    <property type="project" value="TreeGrafter"/>
</dbReference>
<keyword evidence="2 4" id="KW-0547">Nucleotide-binding</keyword>
<dbReference type="Proteomes" id="UP000002383">
    <property type="component" value="Chromosome"/>
</dbReference>
<dbReference type="eggNOG" id="COG0212">
    <property type="taxonomic scope" value="Bacteria"/>
</dbReference>
<protein>
    <recommendedName>
        <fullName evidence="5">5-formyltetrahydrofolate cyclo-ligase</fullName>
        <ecNumber evidence="5">6.3.3.2</ecNumber>
    </recommendedName>
</protein>
<keyword evidence="5" id="KW-0460">Magnesium</keyword>
<keyword evidence="5" id="KW-0479">Metal-binding</keyword>
<dbReference type="PANTHER" id="PTHR23407">
    <property type="entry name" value="ATPASE INHIBITOR/5-FORMYLTETRAHYDROFOLATE CYCLO-LIGASE"/>
    <property type="match status" value="1"/>
</dbReference>
<reference evidence="6 7" key="1">
    <citation type="journal article" date="2011" name="Stand. Genomic Sci.">
        <title>Complete genome sequence of 'Thioalkalivibrio sulfidophilus' HL-EbGr7.</title>
        <authorList>
            <person name="Muyzer G."/>
            <person name="Sorokin D.Y."/>
            <person name="Mavromatis K."/>
            <person name="Lapidus A."/>
            <person name="Clum A."/>
            <person name="Ivanova N."/>
            <person name="Pati A."/>
            <person name="d'Haeseleer P."/>
            <person name="Woyke T."/>
            <person name="Kyrpides N.C."/>
        </authorList>
    </citation>
    <scope>NUCLEOTIDE SEQUENCE [LARGE SCALE GENOMIC DNA]</scope>
    <source>
        <strain evidence="6 7">HL-EbGR7</strain>
    </source>
</reference>
<evidence type="ECO:0000313" key="6">
    <source>
        <dbReference type="EMBL" id="ACL73843.1"/>
    </source>
</evidence>
<dbReference type="PIRSF" id="PIRSF006806">
    <property type="entry name" value="FTHF_cligase"/>
    <property type="match status" value="1"/>
</dbReference>
<feature type="binding site" evidence="4">
    <location>
        <position position="55"/>
    </location>
    <ligand>
        <name>substrate</name>
    </ligand>
</feature>
<dbReference type="EC" id="6.3.3.2" evidence="5"/>
<dbReference type="GO" id="GO:0030272">
    <property type="term" value="F:5-formyltetrahydrofolate cyclo-ligase activity"/>
    <property type="evidence" value="ECO:0007669"/>
    <property type="project" value="UniProtKB-EC"/>
</dbReference>
<proteinExistence type="inferred from homology"/>
<keyword evidence="3 4" id="KW-0067">ATP-binding</keyword>
<dbReference type="Gene3D" id="3.40.50.10420">
    <property type="entry name" value="NagB/RpiA/CoA transferase-like"/>
    <property type="match status" value="1"/>
</dbReference>
<dbReference type="KEGG" id="tgr:Tgr7_2769"/>
<dbReference type="NCBIfam" id="TIGR02727">
    <property type="entry name" value="MTHFS_bact"/>
    <property type="match status" value="1"/>
</dbReference>
<dbReference type="GO" id="GO:0009396">
    <property type="term" value="P:folic acid-containing compound biosynthetic process"/>
    <property type="evidence" value="ECO:0007669"/>
    <property type="project" value="TreeGrafter"/>
</dbReference>
<gene>
    <name evidence="6" type="ordered locus">Tgr7_2769</name>
</gene>
<dbReference type="RefSeq" id="WP_012639318.1">
    <property type="nucleotide sequence ID" value="NC_011901.1"/>
</dbReference>
<feature type="binding site" evidence="4">
    <location>
        <position position="50"/>
    </location>
    <ligand>
        <name>substrate</name>
    </ligand>
</feature>
<dbReference type="EMBL" id="CP001339">
    <property type="protein sequence ID" value="ACL73843.1"/>
    <property type="molecule type" value="Genomic_DNA"/>
</dbReference>
<accession>B8GNF2</accession>
<dbReference type="PANTHER" id="PTHR23407:SF1">
    <property type="entry name" value="5-FORMYLTETRAHYDROFOLATE CYCLO-LIGASE"/>
    <property type="match status" value="1"/>
</dbReference>
<evidence type="ECO:0000256" key="2">
    <source>
        <dbReference type="ARBA" id="ARBA00022741"/>
    </source>
</evidence>
<dbReference type="SUPFAM" id="SSF100950">
    <property type="entry name" value="NagB/RpiA/CoA transferase-like"/>
    <property type="match status" value="1"/>
</dbReference>
<dbReference type="STRING" id="396588.Tgr7_2769"/>
<name>B8GNF2_THISH</name>
<keyword evidence="6" id="KW-0436">Ligase</keyword>
<comment type="similarity">
    <text evidence="1 5">Belongs to the 5-formyltetrahydrofolate cyclo-ligase family.</text>
</comment>
<comment type="cofactor">
    <cofactor evidence="5">
        <name>Mg(2+)</name>
        <dbReference type="ChEBI" id="CHEBI:18420"/>
    </cofactor>
</comment>
<keyword evidence="7" id="KW-1185">Reference proteome</keyword>
<dbReference type="AlphaFoldDB" id="B8GNF2"/>
<feature type="binding site" evidence="4">
    <location>
        <begin position="135"/>
        <end position="143"/>
    </location>
    <ligand>
        <name>ATP</name>
        <dbReference type="ChEBI" id="CHEBI:30616"/>
    </ligand>
</feature>
<sequence>MSIRDQLRKRLRAERAALSEDARTRLSSQIARHIIHSPLFNRARRIAVYMPNRGEVDPGLVIAAARARHKQLYLPVLDPGHPHRLWFLPWEARTRLQANRFGIPEPVMTRGRRLSPRHLDLVLTPLVGFDRDGNRLGMGGGYYDTTFEFLAGRSHWHKPRLLGLAYGFQEVDALPHEPWDVPLTAIVTEAGLIRPHTHPS</sequence>
<evidence type="ECO:0000256" key="3">
    <source>
        <dbReference type="ARBA" id="ARBA00022840"/>
    </source>
</evidence>
<evidence type="ECO:0000256" key="1">
    <source>
        <dbReference type="ARBA" id="ARBA00010638"/>
    </source>
</evidence>
<dbReference type="GO" id="GO:0046872">
    <property type="term" value="F:metal ion binding"/>
    <property type="evidence" value="ECO:0007669"/>
    <property type="project" value="UniProtKB-KW"/>
</dbReference>
<organism evidence="6 7">
    <name type="scientific">Thioalkalivibrio sulfidiphilus (strain HL-EbGR7)</name>
    <dbReference type="NCBI Taxonomy" id="396588"/>
    <lineage>
        <taxon>Bacteria</taxon>
        <taxon>Pseudomonadati</taxon>
        <taxon>Pseudomonadota</taxon>
        <taxon>Gammaproteobacteria</taxon>
        <taxon>Chromatiales</taxon>
        <taxon>Ectothiorhodospiraceae</taxon>
        <taxon>Thioalkalivibrio</taxon>
    </lineage>
</organism>
<dbReference type="InterPro" id="IPR037171">
    <property type="entry name" value="NagB/RpiA_transferase-like"/>
</dbReference>
<dbReference type="OrthoDB" id="9801938at2"/>
<dbReference type="GO" id="GO:0005524">
    <property type="term" value="F:ATP binding"/>
    <property type="evidence" value="ECO:0007669"/>
    <property type="project" value="UniProtKB-KW"/>
</dbReference>
<comment type="catalytic activity">
    <reaction evidence="5">
        <text>(6S)-5-formyl-5,6,7,8-tetrahydrofolate + ATP = (6R)-5,10-methenyltetrahydrofolate + ADP + phosphate</text>
        <dbReference type="Rhea" id="RHEA:10488"/>
        <dbReference type="ChEBI" id="CHEBI:30616"/>
        <dbReference type="ChEBI" id="CHEBI:43474"/>
        <dbReference type="ChEBI" id="CHEBI:57455"/>
        <dbReference type="ChEBI" id="CHEBI:57457"/>
        <dbReference type="ChEBI" id="CHEBI:456216"/>
        <dbReference type="EC" id="6.3.3.2"/>
    </reaction>
</comment>
<evidence type="ECO:0000256" key="5">
    <source>
        <dbReference type="RuleBase" id="RU361279"/>
    </source>
</evidence>
<evidence type="ECO:0000256" key="4">
    <source>
        <dbReference type="PIRSR" id="PIRSR006806-1"/>
    </source>
</evidence>
<dbReference type="Pfam" id="PF01812">
    <property type="entry name" value="5-FTHF_cyc-lig"/>
    <property type="match status" value="1"/>
</dbReference>
<evidence type="ECO:0000313" key="7">
    <source>
        <dbReference type="Proteomes" id="UP000002383"/>
    </source>
</evidence>